<evidence type="ECO:0000313" key="1">
    <source>
        <dbReference type="EMBL" id="KAK8478729.1"/>
    </source>
</evidence>
<comment type="caution">
    <text evidence="1">The sequence shown here is derived from an EMBL/GenBank/DDBJ whole genome shotgun (WGS) entry which is preliminary data.</text>
</comment>
<sequence length="67" mass="7621">MWNTGIFPKWHRNKIDPLPLYERSDNEAFMGSNQLVATPIGEESGTKQIKKKLLVDGIQTAIGFYLI</sequence>
<protein>
    <submittedName>
        <fullName evidence="1">Uncharacterized protein</fullName>
    </submittedName>
</protein>
<dbReference type="EMBL" id="JBBPBM010002430">
    <property type="protein sequence ID" value="KAK8478729.1"/>
    <property type="molecule type" value="Genomic_DNA"/>
</dbReference>
<organism evidence="1 2">
    <name type="scientific">Hibiscus sabdariffa</name>
    <name type="common">roselle</name>
    <dbReference type="NCBI Taxonomy" id="183260"/>
    <lineage>
        <taxon>Eukaryota</taxon>
        <taxon>Viridiplantae</taxon>
        <taxon>Streptophyta</taxon>
        <taxon>Embryophyta</taxon>
        <taxon>Tracheophyta</taxon>
        <taxon>Spermatophyta</taxon>
        <taxon>Magnoliopsida</taxon>
        <taxon>eudicotyledons</taxon>
        <taxon>Gunneridae</taxon>
        <taxon>Pentapetalae</taxon>
        <taxon>rosids</taxon>
        <taxon>malvids</taxon>
        <taxon>Malvales</taxon>
        <taxon>Malvaceae</taxon>
        <taxon>Malvoideae</taxon>
        <taxon>Hibiscus</taxon>
    </lineage>
</organism>
<dbReference type="Proteomes" id="UP001472677">
    <property type="component" value="Unassembled WGS sequence"/>
</dbReference>
<name>A0ABR1ZEB5_9ROSI</name>
<evidence type="ECO:0000313" key="2">
    <source>
        <dbReference type="Proteomes" id="UP001472677"/>
    </source>
</evidence>
<accession>A0ABR1ZEB5</accession>
<reference evidence="1 2" key="1">
    <citation type="journal article" date="2024" name="G3 (Bethesda)">
        <title>Genome assembly of Hibiscus sabdariffa L. provides insights into metabolisms of medicinal natural products.</title>
        <authorList>
            <person name="Kim T."/>
        </authorList>
    </citation>
    <scope>NUCLEOTIDE SEQUENCE [LARGE SCALE GENOMIC DNA]</scope>
    <source>
        <strain evidence="1">TK-2024</strain>
        <tissue evidence="1">Old leaves</tissue>
    </source>
</reference>
<proteinExistence type="predicted"/>
<keyword evidence="2" id="KW-1185">Reference proteome</keyword>
<gene>
    <name evidence="1" type="ORF">V6N12_047571</name>
</gene>